<feature type="compositionally biased region" description="Pro residues" evidence="2">
    <location>
        <begin position="300"/>
        <end position="310"/>
    </location>
</feature>
<feature type="compositionally biased region" description="Basic and acidic residues" evidence="2">
    <location>
        <begin position="1"/>
        <end position="10"/>
    </location>
</feature>
<feature type="domain" description="RRM" evidence="3">
    <location>
        <begin position="93"/>
        <end position="168"/>
    </location>
</feature>
<dbReference type="SMART" id="SM00360">
    <property type="entry name" value="RRM"/>
    <property type="match status" value="2"/>
</dbReference>
<dbReference type="GO" id="GO:0003723">
    <property type="term" value="F:RNA binding"/>
    <property type="evidence" value="ECO:0007669"/>
    <property type="project" value="UniProtKB-UniRule"/>
</dbReference>
<dbReference type="InterPro" id="IPR050907">
    <property type="entry name" value="SRSF"/>
</dbReference>
<evidence type="ECO:0000256" key="2">
    <source>
        <dbReference type="SAM" id="MobiDB-lite"/>
    </source>
</evidence>
<keyword evidence="5" id="KW-1185">Reference proteome</keyword>
<dbReference type="AlphaFoldDB" id="A0A8J2X5K9"/>
<comment type="caution">
    <text evidence="4">The sequence shown here is derived from an EMBL/GenBank/DDBJ whole genome shotgun (WGS) entry which is preliminary data.</text>
</comment>
<feature type="compositionally biased region" description="Pro residues" evidence="2">
    <location>
        <begin position="41"/>
        <end position="64"/>
    </location>
</feature>
<evidence type="ECO:0000259" key="3">
    <source>
        <dbReference type="PROSITE" id="PS50102"/>
    </source>
</evidence>
<accession>A0A8J2X5K9</accession>
<gene>
    <name evidence="4" type="ORF">PECAL_5P08070</name>
</gene>
<dbReference type="CDD" id="cd00590">
    <property type="entry name" value="RRM_SF"/>
    <property type="match status" value="1"/>
</dbReference>
<protein>
    <recommendedName>
        <fullName evidence="3">RRM domain-containing protein</fullName>
    </recommendedName>
</protein>
<name>A0A8J2X5K9_9STRA</name>
<dbReference type="PROSITE" id="PS50102">
    <property type="entry name" value="RRM"/>
    <property type="match status" value="2"/>
</dbReference>
<dbReference type="EMBL" id="CAKKNE010000005">
    <property type="protein sequence ID" value="CAH0376241.1"/>
    <property type="molecule type" value="Genomic_DNA"/>
</dbReference>
<proteinExistence type="predicted"/>
<dbReference type="InterPro" id="IPR035979">
    <property type="entry name" value="RBD_domain_sf"/>
</dbReference>
<dbReference type="InterPro" id="IPR012677">
    <property type="entry name" value="Nucleotide-bd_a/b_plait_sf"/>
</dbReference>
<feature type="region of interest" description="Disordered" evidence="2">
    <location>
        <begin position="1"/>
        <end position="69"/>
    </location>
</feature>
<reference evidence="4" key="1">
    <citation type="submission" date="2021-11" db="EMBL/GenBank/DDBJ databases">
        <authorList>
            <consortium name="Genoscope - CEA"/>
            <person name="William W."/>
        </authorList>
    </citation>
    <scope>NUCLEOTIDE SEQUENCE</scope>
</reference>
<feature type="region of interest" description="Disordered" evidence="2">
    <location>
        <begin position="277"/>
        <end position="318"/>
    </location>
</feature>
<dbReference type="PANTHER" id="PTHR23147">
    <property type="entry name" value="SERINE/ARGININE RICH SPLICING FACTOR"/>
    <property type="match status" value="1"/>
</dbReference>
<evidence type="ECO:0000313" key="4">
    <source>
        <dbReference type="EMBL" id="CAH0376241.1"/>
    </source>
</evidence>
<evidence type="ECO:0000313" key="5">
    <source>
        <dbReference type="Proteomes" id="UP000789595"/>
    </source>
</evidence>
<organism evidence="4 5">
    <name type="scientific">Pelagomonas calceolata</name>
    <dbReference type="NCBI Taxonomy" id="35677"/>
    <lineage>
        <taxon>Eukaryota</taxon>
        <taxon>Sar</taxon>
        <taxon>Stramenopiles</taxon>
        <taxon>Ochrophyta</taxon>
        <taxon>Pelagophyceae</taxon>
        <taxon>Pelagomonadales</taxon>
        <taxon>Pelagomonadaceae</taxon>
        <taxon>Pelagomonas</taxon>
    </lineage>
</organism>
<dbReference type="InterPro" id="IPR000504">
    <property type="entry name" value="RRM_dom"/>
</dbReference>
<evidence type="ECO:0000256" key="1">
    <source>
        <dbReference type="PROSITE-ProRule" id="PRU00176"/>
    </source>
</evidence>
<dbReference type="Pfam" id="PF00076">
    <property type="entry name" value="RRM_1"/>
    <property type="match status" value="2"/>
</dbReference>
<feature type="domain" description="RRM" evidence="3">
    <location>
        <begin position="197"/>
        <end position="280"/>
    </location>
</feature>
<sequence length="341" mass="35784">MREPGWDRGSYEAYGGFQETPPGAPQSSEACRRLDPTYAARPPPVAPPGRPPGYAPAPPPPPMPGAGLWPDMGLWGGALQPPPARPRDPQPAWAAYVTGVPVDMRGDRLRRAFEAYGPVVRVEPLPIRYPKRGARSAIVVFGDAQSLERAMRAAPLRVDGARLGVRKFGDPEPSQQAEGSANAVGRQERHALAAAGLVVFAGGVPAACGDAEIKAAFECYGQVSRAWSFPANGSGDGVRARCAFVVFSDTSSASRAIASAREGGRLRLRGRALAVERPAGAPEDIDEPRRGTYDAAPAAYAPPPHDPNAPPRLATEPGRLGLPLAALSLADVPVDQRPLGG</sequence>
<keyword evidence="1" id="KW-0694">RNA-binding</keyword>
<dbReference type="Gene3D" id="3.30.70.330">
    <property type="match status" value="2"/>
</dbReference>
<dbReference type="SUPFAM" id="SSF54928">
    <property type="entry name" value="RNA-binding domain, RBD"/>
    <property type="match status" value="1"/>
</dbReference>
<dbReference type="Proteomes" id="UP000789595">
    <property type="component" value="Unassembled WGS sequence"/>
</dbReference>